<evidence type="ECO:0000313" key="4">
    <source>
        <dbReference type="Proteomes" id="UP000054937"/>
    </source>
</evidence>
<feature type="signal peptide" evidence="1">
    <location>
        <begin position="1"/>
        <end position="16"/>
    </location>
</feature>
<feature type="chain" id="PRO_5006867601" description="Acid ceramidase N-terminal domain-containing protein" evidence="1">
    <location>
        <begin position="17"/>
        <end position="433"/>
    </location>
</feature>
<dbReference type="InParanoid" id="A0A0V0QV73"/>
<dbReference type="Gene3D" id="3.60.60.10">
    <property type="entry name" value="Penicillin V Acylase, Chain A"/>
    <property type="match status" value="1"/>
</dbReference>
<dbReference type="EMBL" id="LDAU01000097">
    <property type="protein sequence ID" value="KRX06307.1"/>
    <property type="molecule type" value="Genomic_DNA"/>
</dbReference>
<dbReference type="PROSITE" id="PS51257">
    <property type="entry name" value="PROKAR_LIPOPROTEIN"/>
    <property type="match status" value="1"/>
</dbReference>
<dbReference type="InterPro" id="IPR029130">
    <property type="entry name" value="Acid_ceramidase_N"/>
</dbReference>
<evidence type="ECO:0000259" key="2">
    <source>
        <dbReference type="Pfam" id="PF15508"/>
    </source>
</evidence>
<dbReference type="AlphaFoldDB" id="A0A0V0QV73"/>
<sequence>MKKLLVIFLVLAVASCSIDFALNMIPHIGEIKDVETPRYSINLDDEPRHRWDHIVPTFKPAIQKFIKLVDGLNIPKTVFTGLALFAETQASYKEFVAELKGIGEKAEVDWKKLLLSNFLYDISSILPHANFCSSIVALQKDGTCIHGRNLDFFPWSLLSKDSAYIDVYQGGEHIATFHQPIGAVMVLSGIRTGSFSVTVDTRKYTIDGEDNKAVIKALVDNIIVKKYVPSTFLTRNVLQTKGITYEQARDALKNTDTTAPIYYVVAGLNAGSLIEKQPVGYHGFYEIGPNGPDGEWFIVQTNYDRWEDPGSDQRRTPAEKRLKSIGQNRITLDILHEEVMAQYPTLNIASIYTSMLYPTTGRNDLKLLYGNIDNIRKSSNLMDPETTIFNDSLRDIVDSNQGMPEDDKSFLIEYFNKSILEWVERELPQEILA</sequence>
<organism evidence="3 4">
    <name type="scientific">Pseudocohnilembus persalinus</name>
    <name type="common">Ciliate</name>
    <dbReference type="NCBI Taxonomy" id="266149"/>
    <lineage>
        <taxon>Eukaryota</taxon>
        <taxon>Sar</taxon>
        <taxon>Alveolata</taxon>
        <taxon>Ciliophora</taxon>
        <taxon>Intramacronucleata</taxon>
        <taxon>Oligohymenophorea</taxon>
        <taxon>Scuticociliatia</taxon>
        <taxon>Philasterida</taxon>
        <taxon>Pseudocohnilembidae</taxon>
        <taxon>Pseudocohnilembus</taxon>
    </lineage>
</organism>
<feature type="domain" description="Acid ceramidase N-terminal" evidence="2">
    <location>
        <begin position="37"/>
        <end position="72"/>
    </location>
</feature>
<dbReference type="PANTHER" id="PTHR28583:SF4">
    <property type="entry name" value="N-ACYLETHANOLAMINE-HYDROLYZING ACID AMIDASE"/>
    <property type="match status" value="1"/>
</dbReference>
<reference evidence="3 4" key="1">
    <citation type="journal article" date="2015" name="Sci. Rep.">
        <title>Genome of the facultative scuticociliatosis pathogen Pseudocohnilembus persalinus provides insight into its virulence through horizontal gene transfer.</title>
        <authorList>
            <person name="Xiong J."/>
            <person name="Wang G."/>
            <person name="Cheng J."/>
            <person name="Tian M."/>
            <person name="Pan X."/>
            <person name="Warren A."/>
            <person name="Jiang C."/>
            <person name="Yuan D."/>
            <person name="Miao W."/>
        </authorList>
    </citation>
    <scope>NUCLEOTIDE SEQUENCE [LARGE SCALE GENOMIC DNA]</scope>
    <source>
        <strain evidence="3">36N120E</strain>
    </source>
</reference>
<accession>A0A0V0QV73</accession>
<evidence type="ECO:0000256" key="1">
    <source>
        <dbReference type="SAM" id="SignalP"/>
    </source>
</evidence>
<evidence type="ECO:0000313" key="3">
    <source>
        <dbReference type="EMBL" id="KRX06307.1"/>
    </source>
</evidence>
<dbReference type="PANTHER" id="PTHR28583">
    <property type="entry name" value="ACID AMIDASE"/>
    <property type="match status" value="1"/>
</dbReference>
<dbReference type="Pfam" id="PF15508">
    <property type="entry name" value="NAAA-beta"/>
    <property type="match status" value="1"/>
</dbReference>
<dbReference type="OrthoDB" id="311200at2759"/>
<keyword evidence="1" id="KW-0732">Signal</keyword>
<dbReference type="Proteomes" id="UP000054937">
    <property type="component" value="Unassembled WGS sequence"/>
</dbReference>
<name>A0A0V0QV73_PSEPJ</name>
<dbReference type="GO" id="GO:0016810">
    <property type="term" value="F:hydrolase activity, acting on carbon-nitrogen (but not peptide) bonds"/>
    <property type="evidence" value="ECO:0007669"/>
    <property type="project" value="TreeGrafter"/>
</dbReference>
<comment type="caution">
    <text evidence="3">The sequence shown here is derived from an EMBL/GenBank/DDBJ whole genome shotgun (WGS) entry which is preliminary data.</text>
</comment>
<keyword evidence="4" id="KW-1185">Reference proteome</keyword>
<gene>
    <name evidence="3" type="ORF">PPERSA_06278</name>
</gene>
<proteinExistence type="predicted"/>
<protein>
    <recommendedName>
        <fullName evidence="2">Acid ceramidase N-terminal domain-containing protein</fullName>
    </recommendedName>
</protein>
<dbReference type="OMA" id="GWWMSFL"/>